<protein>
    <submittedName>
        <fullName evidence="3">HIT family protein</fullName>
    </submittedName>
</protein>
<gene>
    <name evidence="3" type="ORF">H8K52_17715</name>
</gene>
<reference evidence="3 4" key="1">
    <citation type="submission" date="2020-08" db="EMBL/GenBank/DDBJ databases">
        <title>Novel species isolated from subtropical streams in China.</title>
        <authorList>
            <person name="Lu H."/>
        </authorList>
    </citation>
    <scope>NUCLEOTIDE SEQUENCE [LARGE SCALE GENOMIC DNA]</scope>
    <source>
        <strain evidence="3 4">KACC 16656</strain>
    </source>
</reference>
<dbReference type="InterPro" id="IPR036265">
    <property type="entry name" value="HIT-like_sf"/>
</dbReference>
<organism evidence="3 4">
    <name type="scientific">Undibacterium seohonense</name>
    <dbReference type="NCBI Taxonomy" id="1344950"/>
    <lineage>
        <taxon>Bacteria</taxon>
        <taxon>Pseudomonadati</taxon>
        <taxon>Pseudomonadota</taxon>
        <taxon>Betaproteobacteria</taxon>
        <taxon>Burkholderiales</taxon>
        <taxon>Oxalobacteraceae</taxon>
        <taxon>Undibacterium</taxon>
    </lineage>
</organism>
<comment type="caution">
    <text evidence="3">The sequence shown here is derived from an EMBL/GenBank/DDBJ whole genome shotgun (WGS) entry which is preliminary data.</text>
</comment>
<dbReference type="InterPro" id="IPR026026">
    <property type="entry name" value="HIT_Hint"/>
</dbReference>
<dbReference type="PROSITE" id="PS51084">
    <property type="entry name" value="HIT_2"/>
    <property type="match status" value="1"/>
</dbReference>
<dbReference type="Gene3D" id="3.30.428.10">
    <property type="entry name" value="HIT-like"/>
    <property type="match status" value="1"/>
</dbReference>
<evidence type="ECO:0000313" key="3">
    <source>
        <dbReference type="EMBL" id="MBC3809182.1"/>
    </source>
</evidence>
<dbReference type="Proteomes" id="UP000648257">
    <property type="component" value="Unassembled WGS sequence"/>
</dbReference>
<name>A0ABR6X8C8_9BURK</name>
<proteinExistence type="predicted"/>
<feature type="short sequence motif" description="Histidine triad motif" evidence="1">
    <location>
        <begin position="88"/>
        <end position="92"/>
    </location>
</feature>
<dbReference type="RefSeq" id="WP_186924246.1">
    <property type="nucleotide sequence ID" value="NZ_JACOFW010000027.1"/>
</dbReference>
<feature type="domain" description="HIT" evidence="2">
    <location>
        <begin position="2"/>
        <end position="103"/>
    </location>
</feature>
<dbReference type="SUPFAM" id="SSF54197">
    <property type="entry name" value="HIT-like"/>
    <property type="match status" value="1"/>
</dbReference>
<accession>A0ABR6X8C8</accession>
<dbReference type="InterPro" id="IPR011146">
    <property type="entry name" value="HIT-like"/>
</dbReference>
<dbReference type="PIRSF" id="PIRSF000714">
    <property type="entry name" value="HIT"/>
    <property type="match status" value="1"/>
</dbReference>
<sequence length="138" mass="15762">MADCELCVAKHEDVIVNAPKFRVILVDDANYPGFCRVIWNAHVKEMTDLAIVDRSALMQAVCKVEQAIRDVMLPHKINLASLGNMVPHLHWHVIPRYQDDAHFPNPVWAATDRVSAEVETKRALLPELREVLRREFAT</sequence>
<dbReference type="EMBL" id="JACOFW010000027">
    <property type="protein sequence ID" value="MBC3809182.1"/>
    <property type="molecule type" value="Genomic_DNA"/>
</dbReference>
<evidence type="ECO:0000256" key="1">
    <source>
        <dbReference type="PROSITE-ProRule" id="PRU00464"/>
    </source>
</evidence>
<keyword evidence="4" id="KW-1185">Reference proteome</keyword>
<evidence type="ECO:0000313" key="4">
    <source>
        <dbReference type="Proteomes" id="UP000648257"/>
    </source>
</evidence>
<dbReference type="Pfam" id="PF01230">
    <property type="entry name" value="HIT"/>
    <property type="match status" value="1"/>
</dbReference>
<evidence type="ECO:0000259" key="2">
    <source>
        <dbReference type="PROSITE" id="PS51084"/>
    </source>
</evidence>